<accession>A0A3S1FBT7</accession>
<gene>
    <name evidence="1" type="ORF">PCC6912_50810</name>
</gene>
<protein>
    <submittedName>
        <fullName evidence="1">Uncharacterized protein</fullName>
    </submittedName>
</protein>
<dbReference type="STRING" id="211165.GCA_000317285_01821"/>
<reference evidence="1 2" key="1">
    <citation type="journal article" date="2019" name="Genome Biol. Evol.">
        <title>Day and night: Metabolic profiles and evolutionary relationships of six axenic non-marine cyanobacteria.</title>
        <authorList>
            <person name="Will S.E."/>
            <person name="Henke P."/>
            <person name="Boedeker C."/>
            <person name="Huang S."/>
            <person name="Brinkmann H."/>
            <person name="Rohde M."/>
            <person name="Jarek M."/>
            <person name="Friedl T."/>
            <person name="Seufert S."/>
            <person name="Schumacher M."/>
            <person name="Overmann J."/>
            <person name="Neumann-Schaal M."/>
            <person name="Petersen J."/>
        </authorList>
    </citation>
    <scope>NUCLEOTIDE SEQUENCE [LARGE SCALE GENOMIC DNA]</scope>
    <source>
        <strain evidence="1 2">PCC 6912</strain>
    </source>
</reference>
<evidence type="ECO:0000313" key="2">
    <source>
        <dbReference type="Proteomes" id="UP000268857"/>
    </source>
</evidence>
<dbReference type="AlphaFoldDB" id="A0A3S1FBT7"/>
<keyword evidence="2" id="KW-1185">Reference proteome</keyword>
<comment type="caution">
    <text evidence="1">The sequence shown here is derived from an EMBL/GenBank/DDBJ whole genome shotgun (WGS) entry which is preliminary data.</text>
</comment>
<dbReference type="RefSeq" id="WP_127011384.1">
    <property type="nucleotide sequence ID" value="NZ_AJLN01000060.1"/>
</dbReference>
<sequence length="148" mass="17176">MIENLLKQIVELEEKHEVPVDDRTCIKAGDSWALYVRDRKYQALFGHNRTYFINSQLLSLWHKGVLLAVLETWLQDRGWDFSSSSGDGTFLVQIFRKDSILPLGSSTHESYPCAFLGAYVEALDFSSEDMFRWQEVEGRGQKETKFYV</sequence>
<dbReference type="Proteomes" id="UP000268857">
    <property type="component" value="Unassembled WGS sequence"/>
</dbReference>
<name>A0A3S1FBT7_CHLFR</name>
<proteinExistence type="predicted"/>
<dbReference type="EMBL" id="RSCJ01000027">
    <property type="protein sequence ID" value="RUR74903.1"/>
    <property type="molecule type" value="Genomic_DNA"/>
</dbReference>
<organism evidence="1 2">
    <name type="scientific">Chlorogloeopsis fritschii PCC 6912</name>
    <dbReference type="NCBI Taxonomy" id="211165"/>
    <lineage>
        <taxon>Bacteria</taxon>
        <taxon>Bacillati</taxon>
        <taxon>Cyanobacteriota</taxon>
        <taxon>Cyanophyceae</taxon>
        <taxon>Nostocales</taxon>
        <taxon>Chlorogloeopsidaceae</taxon>
        <taxon>Chlorogloeopsis</taxon>
    </lineage>
</organism>
<evidence type="ECO:0000313" key="1">
    <source>
        <dbReference type="EMBL" id="RUR74903.1"/>
    </source>
</evidence>